<reference evidence="2" key="1">
    <citation type="submission" date="2021-03" db="EMBL/GenBank/DDBJ databases">
        <authorList>
            <person name="Bekaert M."/>
        </authorList>
    </citation>
    <scope>NUCLEOTIDE SEQUENCE</scope>
</reference>
<protein>
    <submittedName>
        <fullName evidence="2">Uncharacterized protein</fullName>
    </submittedName>
</protein>
<keyword evidence="3" id="KW-1185">Reference proteome</keyword>
<proteinExistence type="predicted"/>
<name>A0A8S3TI06_MYTED</name>
<feature type="region of interest" description="Disordered" evidence="1">
    <location>
        <begin position="182"/>
        <end position="215"/>
    </location>
</feature>
<dbReference type="Proteomes" id="UP000683360">
    <property type="component" value="Unassembled WGS sequence"/>
</dbReference>
<dbReference type="EMBL" id="CAJPWZ010002200">
    <property type="protein sequence ID" value="CAG2233185.1"/>
    <property type="molecule type" value="Genomic_DNA"/>
</dbReference>
<evidence type="ECO:0000256" key="1">
    <source>
        <dbReference type="SAM" id="MobiDB-lite"/>
    </source>
</evidence>
<evidence type="ECO:0000313" key="2">
    <source>
        <dbReference type="EMBL" id="CAG2233185.1"/>
    </source>
</evidence>
<feature type="compositionally biased region" description="Basic and acidic residues" evidence="1">
    <location>
        <begin position="238"/>
        <end position="249"/>
    </location>
</feature>
<gene>
    <name evidence="2" type="ORF">MEDL_45889</name>
</gene>
<feature type="region of interest" description="Disordered" evidence="1">
    <location>
        <begin position="227"/>
        <end position="249"/>
    </location>
</feature>
<evidence type="ECO:0000313" key="3">
    <source>
        <dbReference type="Proteomes" id="UP000683360"/>
    </source>
</evidence>
<dbReference type="AlphaFoldDB" id="A0A8S3TI06"/>
<accession>A0A8S3TI06</accession>
<organism evidence="2 3">
    <name type="scientific">Mytilus edulis</name>
    <name type="common">Blue mussel</name>
    <dbReference type="NCBI Taxonomy" id="6550"/>
    <lineage>
        <taxon>Eukaryota</taxon>
        <taxon>Metazoa</taxon>
        <taxon>Spiralia</taxon>
        <taxon>Lophotrochozoa</taxon>
        <taxon>Mollusca</taxon>
        <taxon>Bivalvia</taxon>
        <taxon>Autobranchia</taxon>
        <taxon>Pteriomorphia</taxon>
        <taxon>Mytilida</taxon>
        <taxon>Mytiloidea</taxon>
        <taxon>Mytilidae</taxon>
        <taxon>Mytilinae</taxon>
        <taxon>Mytilus</taxon>
    </lineage>
</organism>
<sequence length="249" mass="28799">MPSYSSPRPNQRHMELELPGQTSENMGLSPGHVQMQETDTGEMNLLISTKLLRNTRILGVSVEEKFFNLMSIQFGGPFPEQGMMFGMSLFNTTVSVEAIEDLYCRAYPDSPEIEDENFIKTLLDKCGQSEDFRLAVKRTRPNTLHDAVINAMQEECFRVGEKGITKQFKPVQRPIFEVEDWDSDEDVTTEAEGTRRENVDRNNVPDNYPRNNGIESRVRFYNRDRWRGRGRSPMFKNRPPEFPEPRRGP</sequence>
<comment type="caution">
    <text evidence="2">The sequence shown here is derived from an EMBL/GenBank/DDBJ whole genome shotgun (WGS) entry which is preliminary data.</text>
</comment>